<feature type="binding site" evidence="3">
    <location>
        <position position="378"/>
    </location>
    <ligand>
        <name>substrate</name>
    </ligand>
</feature>
<name>A0A9Q0N2N0_9DIPT</name>
<dbReference type="Gene3D" id="3.90.660.10">
    <property type="match status" value="1"/>
</dbReference>
<dbReference type="EMBL" id="WJQU01000002">
    <property type="protein sequence ID" value="KAJ6642458.1"/>
    <property type="molecule type" value="Genomic_DNA"/>
</dbReference>
<evidence type="ECO:0000256" key="2">
    <source>
        <dbReference type="ARBA" id="ARBA00023002"/>
    </source>
</evidence>
<sequence length="522" mass="59000">MKNVLWFFFTAIILLQCTSNGNTIEPQNTHHRVVIVGAGISGYSAAARLIENELDDILVLEAEDRIGGRIHSVPINGGIIDMGAQWLHGQGGNIIYEMIGANFSFGDSSFENTTYHFWQSDGTSENQAQIGQLVELSQGIMSAVYSQEPSYLGTFGSFFVANYWRELRSTIYNAIPWSLALKVQNFFHVSTNNYFGTNSWFDISIEVYSTHGSTTGSQWVTWRNEGFHTVFEFLSRRRPDPTQYLDVESKILTNKEVTNVDWSGGVITLQCGDNTQYTADHVIFTASLGVLKDRHRTLFSPVLPADKVSAIENSEYGTLEKIFLEFAQPINDSIDFAQYSILWTQNDINMLLGTPREWLTEMAYFRRVDAFPNLLGTFFVGSRIPDFNEFNVSRIIDDCHWLLQRITGQVLSRPINAYRSEWITKRNFMGAYSLFTMNSAHHGANPSELAKPVYDSNGRPRIFFAGEHTSSNFSGYTHGAVETGFQAARDVLEHLEQSSGVQIMSKYPMILITILSSFLFKF</sequence>
<evidence type="ECO:0000256" key="5">
    <source>
        <dbReference type="SAM" id="SignalP"/>
    </source>
</evidence>
<protein>
    <recommendedName>
        <fullName evidence="4">Amine oxidase</fullName>
        <ecNumber evidence="4">1.4.3.-</ecNumber>
    </recommendedName>
</protein>
<keyword evidence="4" id="KW-0274">FAD</keyword>
<comment type="similarity">
    <text evidence="4">Belongs to the flavin monoamine oxidase family.</text>
</comment>
<reference evidence="7" key="1">
    <citation type="submission" date="2022-07" db="EMBL/GenBank/DDBJ databases">
        <authorList>
            <person name="Trinca V."/>
            <person name="Uliana J.V.C."/>
            <person name="Torres T.T."/>
            <person name="Ward R.J."/>
            <person name="Monesi N."/>
        </authorList>
    </citation>
    <scope>NUCLEOTIDE SEQUENCE</scope>
    <source>
        <strain evidence="7">HSMRA1968</strain>
        <tissue evidence="7">Whole embryos</tissue>
    </source>
</reference>
<keyword evidence="8" id="KW-1185">Reference proteome</keyword>
<feature type="binding site" evidence="3">
    <location>
        <position position="41"/>
    </location>
    <ligand>
        <name>FAD</name>
        <dbReference type="ChEBI" id="CHEBI:57692"/>
    </ligand>
</feature>
<evidence type="ECO:0000256" key="1">
    <source>
        <dbReference type="ARBA" id="ARBA00001974"/>
    </source>
</evidence>
<dbReference type="AlphaFoldDB" id="A0A9Q0N2N0"/>
<comment type="cofactor">
    <cofactor evidence="1 4">
        <name>FAD</name>
        <dbReference type="ChEBI" id="CHEBI:57692"/>
    </cofactor>
</comment>
<feature type="binding site" evidence="3">
    <location>
        <position position="257"/>
    </location>
    <ligand>
        <name>FAD</name>
        <dbReference type="ChEBI" id="CHEBI:57692"/>
    </ligand>
</feature>
<dbReference type="InterPro" id="IPR050281">
    <property type="entry name" value="Flavin_monoamine_oxidase"/>
</dbReference>
<keyword evidence="5" id="KW-0732">Signal</keyword>
<dbReference type="EC" id="1.4.3.-" evidence="4"/>
<dbReference type="Gene3D" id="3.50.50.60">
    <property type="entry name" value="FAD/NAD(P)-binding domain"/>
    <property type="match status" value="1"/>
</dbReference>
<gene>
    <name evidence="7" type="primary">MPAO1</name>
    <name evidence="7" type="ORF">Bhyg_07407</name>
</gene>
<evidence type="ECO:0000259" key="6">
    <source>
        <dbReference type="Pfam" id="PF01593"/>
    </source>
</evidence>
<dbReference type="GO" id="GO:0046592">
    <property type="term" value="F:polyamine oxidase activity"/>
    <property type="evidence" value="ECO:0007669"/>
    <property type="project" value="TreeGrafter"/>
</dbReference>
<dbReference type="InterPro" id="IPR002937">
    <property type="entry name" value="Amino_oxidase"/>
</dbReference>
<dbReference type="SUPFAM" id="SSF54373">
    <property type="entry name" value="FAD-linked reductases, C-terminal domain"/>
    <property type="match status" value="1"/>
</dbReference>
<comment type="caution">
    <text evidence="7">The sequence shown here is derived from an EMBL/GenBank/DDBJ whole genome shotgun (WGS) entry which is preliminary data.</text>
</comment>
<evidence type="ECO:0000313" key="7">
    <source>
        <dbReference type="EMBL" id="KAJ6642458.1"/>
    </source>
</evidence>
<feature type="chain" id="PRO_5040415817" description="Amine oxidase" evidence="5">
    <location>
        <begin position="24"/>
        <end position="522"/>
    </location>
</feature>
<dbReference type="SUPFAM" id="SSF51905">
    <property type="entry name" value="FAD/NAD(P)-binding domain"/>
    <property type="match status" value="1"/>
</dbReference>
<evidence type="ECO:0000256" key="4">
    <source>
        <dbReference type="RuleBase" id="RU362067"/>
    </source>
</evidence>
<dbReference type="Pfam" id="PF01593">
    <property type="entry name" value="Amino_oxidase"/>
    <property type="match status" value="1"/>
</dbReference>
<feature type="binding site" evidence="3">
    <location>
        <begin position="61"/>
        <end position="62"/>
    </location>
    <ligand>
        <name>FAD</name>
        <dbReference type="ChEBI" id="CHEBI:57692"/>
    </ligand>
</feature>
<keyword evidence="2 4" id="KW-0560">Oxidoreductase</keyword>
<dbReference type="GO" id="GO:0008131">
    <property type="term" value="F:primary methylamine oxidase activity"/>
    <property type="evidence" value="ECO:0007669"/>
    <property type="project" value="UniProtKB-ARBA"/>
</dbReference>
<dbReference type="Proteomes" id="UP001151699">
    <property type="component" value="Chromosome B"/>
</dbReference>
<evidence type="ECO:0000313" key="8">
    <source>
        <dbReference type="Proteomes" id="UP001151699"/>
    </source>
</evidence>
<feature type="signal peptide" evidence="5">
    <location>
        <begin position="1"/>
        <end position="23"/>
    </location>
</feature>
<dbReference type="InterPro" id="IPR036188">
    <property type="entry name" value="FAD/NAD-bd_sf"/>
</dbReference>
<dbReference type="OrthoDB" id="5046242at2759"/>
<feature type="domain" description="Amine oxidase" evidence="6">
    <location>
        <begin position="40"/>
        <end position="492"/>
    </location>
</feature>
<proteinExistence type="inferred from homology"/>
<dbReference type="PANTHER" id="PTHR10742">
    <property type="entry name" value="FLAVIN MONOAMINE OXIDASE"/>
    <property type="match status" value="1"/>
</dbReference>
<dbReference type="PANTHER" id="PTHR10742:SF398">
    <property type="entry name" value="AMINE OXIDASE DOMAIN-CONTAINING PROTEIN-RELATED"/>
    <property type="match status" value="1"/>
</dbReference>
<evidence type="ECO:0000256" key="3">
    <source>
        <dbReference type="PIRSR" id="PIRSR601613-1"/>
    </source>
</evidence>
<keyword evidence="4" id="KW-0285">Flavoprotein</keyword>
<dbReference type="PRINTS" id="PR00757">
    <property type="entry name" value="AMINEOXDASEF"/>
</dbReference>
<organism evidence="7 8">
    <name type="scientific">Pseudolycoriella hygida</name>
    <dbReference type="NCBI Taxonomy" id="35572"/>
    <lineage>
        <taxon>Eukaryota</taxon>
        <taxon>Metazoa</taxon>
        <taxon>Ecdysozoa</taxon>
        <taxon>Arthropoda</taxon>
        <taxon>Hexapoda</taxon>
        <taxon>Insecta</taxon>
        <taxon>Pterygota</taxon>
        <taxon>Neoptera</taxon>
        <taxon>Endopterygota</taxon>
        <taxon>Diptera</taxon>
        <taxon>Nematocera</taxon>
        <taxon>Sciaroidea</taxon>
        <taxon>Sciaridae</taxon>
        <taxon>Pseudolycoriella</taxon>
    </lineage>
</organism>
<accession>A0A9Q0N2N0</accession>
<dbReference type="InterPro" id="IPR001613">
    <property type="entry name" value="Flavin_amine_oxidase"/>
</dbReference>